<dbReference type="InterPro" id="IPR005607">
    <property type="entry name" value="BSD_dom"/>
</dbReference>
<feature type="compositionally biased region" description="Polar residues" evidence="1">
    <location>
        <begin position="454"/>
        <end position="474"/>
    </location>
</feature>
<feature type="compositionally biased region" description="Basic and acidic residues" evidence="1">
    <location>
        <begin position="570"/>
        <end position="579"/>
    </location>
</feature>
<dbReference type="InterPro" id="IPR035925">
    <property type="entry name" value="BSD_dom_sf"/>
</dbReference>
<dbReference type="PANTHER" id="PTHR16019">
    <property type="entry name" value="SYNAPSE-ASSOCIATED PROTEIN"/>
    <property type="match status" value="1"/>
</dbReference>
<comment type="caution">
    <text evidence="3">The sequence shown here is derived from an EMBL/GenBank/DDBJ whole genome shotgun (WGS) entry which is preliminary data.</text>
</comment>
<proteinExistence type="predicted"/>
<feature type="compositionally biased region" description="Basic and acidic residues" evidence="1">
    <location>
        <begin position="507"/>
        <end position="516"/>
    </location>
</feature>
<protein>
    <recommendedName>
        <fullName evidence="2">BSD domain-containing protein</fullName>
    </recommendedName>
</protein>
<accession>A0A433D0B7</accession>
<feature type="region of interest" description="Disordered" evidence="1">
    <location>
        <begin position="504"/>
        <end position="524"/>
    </location>
</feature>
<evidence type="ECO:0000313" key="3">
    <source>
        <dbReference type="EMBL" id="RUP44283.1"/>
    </source>
</evidence>
<evidence type="ECO:0000313" key="4">
    <source>
        <dbReference type="Proteomes" id="UP000268093"/>
    </source>
</evidence>
<dbReference type="PROSITE" id="PS50858">
    <property type="entry name" value="BSD"/>
    <property type="match status" value="1"/>
</dbReference>
<reference evidence="3 4" key="1">
    <citation type="journal article" date="2018" name="New Phytol.">
        <title>Phylogenomics of Endogonaceae and evolution of mycorrhizas within Mucoromycota.</title>
        <authorList>
            <person name="Chang Y."/>
            <person name="Desiro A."/>
            <person name="Na H."/>
            <person name="Sandor L."/>
            <person name="Lipzen A."/>
            <person name="Clum A."/>
            <person name="Barry K."/>
            <person name="Grigoriev I.V."/>
            <person name="Martin F.M."/>
            <person name="Stajich J.E."/>
            <person name="Smith M.E."/>
            <person name="Bonito G."/>
            <person name="Spatafora J.W."/>
        </authorList>
    </citation>
    <scope>NUCLEOTIDE SEQUENCE [LARGE SCALE GENOMIC DNA]</scope>
    <source>
        <strain evidence="3 4">GMNB39</strain>
    </source>
</reference>
<feature type="compositionally biased region" description="Low complexity" evidence="1">
    <location>
        <begin position="97"/>
        <end position="132"/>
    </location>
</feature>
<organism evidence="3 4">
    <name type="scientific">Jimgerdemannia flammicorona</name>
    <dbReference type="NCBI Taxonomy" id="994334"/>
    <lineage>
        <taxon>Eukaryota</taxon>
        <taxon>Fungi</taxon>
        <taxon>Fungi incertae sedis</taxon>
        <taxon>Mucoromycota</taxon>
        <taxon>Mucoromycotina</taxon>
        <taxon>Endogonomycetes</taxon>
        <taxon>Endogonales</taxon>
        <taxon>Endogonaceae</taxon>
        <taxon>Jimgerdemannia</taxon>
    </lineage>
</organism>
<feature type="region of interest" description="Disordered" evidence="1">
    <location>
        <begin position="540"/>
        <end position="588"/>
    </location>
</feature>
<feature type="compositionally biased region" description="Low complexity" evidence="1">
    <location>
        <begin position="544"/>
        <end position="554"/>
    </location>
</feature>
<dbReference type="SMART" id="SM00751">
    <property type="entry name" value="BSD"/>
    <property type="match status" value="1"/>
</dbReference>
<dbReference type="OrthoDB" id="73788at2759"/>
<dbReference type="Gene3D" id="1.10.3970.10">
    <property type="entry name" value="BSD domain"/>
    <property type="match status" value="1"/>
</dbReference>
<feature type="region of interest" description="Disordered" evidence="1">
    <location>
        <begin position="96"/>
        <end position="154"/>
    </location>
</feature>
<feature type="region of interest" description="Disordered" evidence="1">
    <location>
        <begin position="407"/>
        <end position="482"/>
    </location>
</feature>
<feature type="compositionally biased region" description="Acidic residues" evidence="1">
    <location>
        <begin position="407"/>
        <end position="421"/>
    </location>
</feature>
<evidence type="ECO:0000256" key="1">
    <source>
        <dbReference type="SAM" id="MobiDB-lite"/>
    </source>
</evidence>
<name>A0A433D0B7_9FUNG</name>
<evidence type="ECO:0000259" key="2">
    <source>
        <dbReference type="PROSITE" id="PS50858"/>
    </source>
</evidence>
<sequence length="588" mass="63465">MDDYYNYMPEGTNSNNVPDENNTDVFQAIAGFGWGKKFGTILDTVKKQSEVFVDVTKRDLTEFVTVVRDDTTTTVDTLSHRINDLAVTAQHTLLAHPSASSSTTTATSSSSLSTVSDPTPSDPSTGESSSSTVKDGTPASAEQAQGPVPEPSISASASASAALSSFIKSATSQLPTITLPTAIANIDLAAIRERLDQPVTFEIPATIGGVDLVALRERLEQPVHFSDIRLPGGVDLAHLREEISQGTRFAEQYLGRFGEEITAVLTNAVTVTPPEEQGRLAGSRGGRGRRIITNRKDALLAKLRGDSATYLTEPVAAPAEGEGEDHDAAAVFATFAAAFSVAEYTEDIARLLNEYPEMRKIMERIVPVEVPYNVFWLRYYYRVWQVEQEEERRKQLVKDVATTPQTDEELFNWDMEEEDDPALSSTSRPPLLTGLLHASTTTGADHDPDELVHVSQTPSTEPSLISPVTGSSRAGDTDDDDLWGTEVEESRRDEVVKRAGIVAGENDGEKGKEKGKLAGPSVVSSMMNEDEFEVVNEKGKKRAAAAPGEAKVGASEAKVGMGEAKVGTGKARERPAGAKDDDDWSDWE</sequence>
<dbReference type="Pfam" id="PF03909">
    <property type="entry name" value="BSD"/>
    <property type="match status" value="1"/>
</dbReference>
<dbReference type="EMBL" id="RBNI01009200">
    <property type="protein sequence ID" value="RUP44283.1"/>
    <property type="molecule type" value="Genomic_DNA"/>
</dbReference>
<dbReference type="PANTHER" id="PTHR16019:SF5">
    <property type="entry name" value="BSD DOMAIN-CONTAINING PROTEIN 1"/>
    <property type="match status" value="1"/>
</dbReference>
<dbReference type="InterPro" id="IPR051494">
    <property type="entry name" value="BSD_domain-containing"/>
</dbReference>
<dbReference type="SUPFAM" id="SSF140383">
    <property type="entry name" value="BSD domain-like"/>
    <property type="match status" value="1"/>
</dbReference>
<keyword evidence="4" id="KW-1185">Reference proteome</keyword>
<gene>
    <name evidence="3" type="ORF">BC936DRAFT_149677</name>
</gene>
<feature type="domain" description="BSD" evidence="2">
    <location>
        <begin position="335"/>
        <end position="387"/>
    </location>
</feature>
<dbReference type="AlphaFoldDB" id="A0A433D0B7"/>
<dbReference type="Proteomes" id="UP000268093">
    <property type="component" value="Unassembled WGS sequence"/>
</dbReference>
<dbReference type="GO" id="GO:0005737">
    <property type="term" value="C:cytoplasm"/>
    <property type="evidence" value="ECO:0007669"/>
    <property type="project" value="TreeGrafter"/>
</dbReference>